<dbReference type="Gene3D" id="3.40.390.10">
    <property type="entry name" value="Collagenase (Catalytic Domain)"/>
    <property type="match status" value="1"/>
</dbReference>
<evidence type="ECO:0000256" key="1">
    <source>
        <dbReference type="ARBA" id="ARBA00022670"/>
    </source>
</evidence>
<evidence type="ECO:0000256" key="4">
    <source>
        <dbReference type="ARBA" id="ARBA00022833"/>
    </source>
</evidence>
<proteinExistence type="predicted"/>
<evidence type="ECO:0000313" key="7">
    <source>
        <dbReference type="Proteomes" id="UP001596053"/>
    </source>
</evidence>
<dbReference type="EC" id="3.4.24.-" evidence="6"/>
<name>A0ABW0J0Y0_9HYPH</name>
<evidence type="ECO:0000313" key="6">
    <source>
        <dbReference type="EMBL" id="MFC5423353.1"/>
    </source>
</evidence>
<dbReference type="GO" id="GO:0008237">
    <property type="term" value="F:metallopeptidase activity"/>
    <property type="evidence" value="ECO:0007669"/>
    <property type="project" value="UniProtKB-KW"/>
</dbReference>
<keyword evidence="3 6" id="KW-0378">Hydrolase</keyword>
<dbReference type="InterPro" id="IPR001818">
    <property type="entry name" value="Pept_M10_metallopeptidase"/>
</dbReference>
<protein>
    <submittedName>
        <fullName evidence="6">Matrixin family metalloprotease</fullName>
        <ecNumber evidence="6">3.4.24.-</ecNumber>
    </submittedName>
</protein>
<keyword evidence="4" id="KW-0862">Zinc</keyword>
<dbReference type="InterPro" id="IPR024079">
    <property type="entry name" value="MetalloPept_cat_dom_sf"/>
</dbReference>
<evidence type="ECO:0000256" key="3">
    <source>
        <dbReference type="ARBA" id="ARBA00022801"/>
    </source>
</evidence>
<dbReference type="SUPFAM" id="SSF55486">
    <property type="entry name" value="Metalloproteases ('zincins'), catalytic domain"/>
    <property type="match status" value="1"/>
</dbReference>
<keyword evidence="6" id="KW-0482">Metalloprotease</keyword>
<dbReference type="Pfam" id="PF00413">
    <property type="entry name" value="Peptidase_M10"/>
    <property type="match status" value="1"/>
</dbReference>
<reference evidence="7" key="1">
    <citation type="journal article" date="2019" name="Int. J. Syst. Evol. Microbiol.">
        <title>The Global Catalogue of Microorganisms (GCM) 10K type strain sequencing project: providing services to taxonomists for standard genome sequencing and annotation.</title>
        <authorList>
            <consortium name="The Broad Institute Genomics Platform"/>
            <consortium name="The Broad Institute Genome Sequencing Center for Infectious Disease"/>
            <person name="Wu L."/>
            <person name="Ma J."/>
        </authorList>
    </citation>
    <scope>NUCLEOTIDE SEQUENCE [LARGE SCALE GENOMIC DNA]</scope>
    <source>
        <strain evidence="7">NCAIM B.01391</strain>
    </source>
</reference>
<dbReference type="EMBL" id="JBHSLW010000076">
    <property type="protein sequence ID" value="MFC5423353.1"/>
    <property type="molecule type" value="Genomic_DNA"/>
</dbReference>
<dbReference type="Proteomes" id="UP001596053">
    <property type="component" value="Unassembled WGS sequence"/>
</dbReference>
<dbReference type="RefSeq" id="WP_377801503.1">
    <property type="nucleotide sequence ID" value="NZ_JBHSLW010000076.1"/>
</dbReference>
<comment type="caution">
    <text evidence="6">The sequence shown here is derived from an EMBL/GenBank/DDBJ whole genome shotgun (WGS) entry which is preliminary data.</text>
</comment>
<sequence>MVARFEKPLWWAEPDGWDRKNNYQMLPLGRPRAMSVITDDADWVLIVRPRSALKLTDVIPALTSLGMHDTAEVFQLPRKTTVQFALLSDVSGRFSLTLQRANGSRADASWLRINCKIVRPVRYKPFILVDLLGRKIDHDKQTLLKETQWANQRLFGEANVQAWAQADLVELKVDKDYPEVPIGTADNGPTEFAFWNQTLPPAAVDYYLIFVWRIRYDKTHDDPIGICWGKKYIFIEPSDEYPMSQVILHEIGHALGLGHNPDSGSVMEPYAKKDIKAFREPEIDFLNNSA</sequence>
<keyword evidence="2" id="KW-0479">Metal-binding</keyword>
<feature type="domain" description="Peptidase M10 metallopeptidase" evidence="5">
    <location>
        <begin position="238"/>
        <end position="277"/>
    </location>
</feature>
<gene>
    <name evidence="6" type="ORF">ACFPOB_27810</name>
</gene>
<organism evidence="6 7">
    <name type="scientific">Bosea eneae</name>
    <dbReference type="NCBI Taxonomy" id="151454"/>
    <lineage>
        <taxon>Bacteria</taxon>
        <taxon>Pseudomonadati</taxon>
        <taxon>Pseudomonadota</taxon>
        <taxon>Alphaproteobacteria</taxon>
        <taxon>Hyphomicrobiales</taxon>
        <taxon>Boseaceae</taxon>
        <taxon>Bosea</taxon>
    </lineage>
</organism>
<evidence type="ECO:0000256" key="2">
    <source>
        <dbReference type="ARBA" id="ARBA00022723"/>
    </source>
</evidence>
<evidence type="ECO:0000259" key="5">
    <source>
        <dbReference type="Pfam" id="PF00413"/>
    </source>
</evidence>
<keyword evidence="1" id="KW-0645">Protease</keyword>
<accession>A0ABW0J0Y0</accession>
<keyword evidence="7" id="KW-1185">Reference proteome</keyword>